<organism evidence="1 2">
    <name type="scientific">Plectonema cf. radiosum LEGE 06105</name>
    <dbReference type="NCBI Taxonomy" id="945769"/>
    <lineage>
        <taxon>Bacteria</taxon>
        <taxon>Bacillati</taxon>
        <taxon>Cyanobacteriota</taxon>
        <taxon>Cyanophyceae</taxon>
        <taxon>Oscillatoriophycideae</taxon>
        <taxon>Oscillatoriales</taxon>
        <taxon>Microcoleaceae</taxon>
        <taxon>Plectonema</taxon>
    </lineage>
</organism>
<protein>
    <submittedName>
        <fullName evidence="1">Uncharacterized protein</fullName>
    </submittedName>
</protein>
<proteinExistence type="predicted"/>
<reference evidence="1" key="1">
    <citation type="submission" date="2020-10" db="EMBL/GenBank/DDBJ databases">
        <authorList>
            <person name="Castelo-Branco R."/>
            <person name="Eusebio N."/>
            <person name="Adriana R."/>
            <person name="Vieira A."/>
            <person name="Brugerolle De Fraissinette N."/>
            <person name="Rezende De Castro R."/>
            <person name="Schneider M.P."/>
            <person name="Vasconcelos V."/>
            <person name="Leao P.N."/>
        </authorList>
    </citation>
    <scope>NUCLEOTIDE SEQUENCE</scope>
    <source>
        <strain evidence="1">LEGE 06105</strain>
    </source>
</reference>
<sequence length="208" mass="24015">MKTKLVFKTQYRLDLKPVESIIIPYLFDKNDSSLIISLQANPSRNYRSSGTINQILIDYPNKLTASSQIIRFGTQLFEFPKKGRFQLKFYPNYYLGKTNISIQKIMNTQSYLRALIPSSKKITLPASTPVKILDVNSQRVQLIFRTINDPVILATEFDQNNDPVILLDEIKSNQRHVLEESISGMYFGEYWAYSIRQTVIGITEFSTQ</sequence>
<dbReference type="EMBL" id="JADEWL010000113">
    <property type="protein sequence ID" value="MBE9215690.1"/>
    <property type="molecule type" value="Genomic_DNA"/>
</dbReference>
<dbReference type="Proteomes" id="UP000620559">
    <property type="component" value="Unassembled WGS sequence"/>
</dbReference>
<keyword evidence="2" id="KW-1185">Reference proteome</keyword>
<name>A0A8J7F7Q3_9CYAN</name>
<evidence type="ECO:0000313" key="1">
    <source>
        <dbReference type="EMBL" id="MBE9215690.1"/>
    </source>
</evidence>
<accession>A0A8J7F7Q3</accession>
<dbReference type="RefSeq" id="WP_193923878.1">
    <property type="nucleotide sequence ID" value="NZ_JADEWL010000113.1"/>
</dbReference>
<evidence type="ECO:0000313" key="2">
    <source>
        <dbReference type="Proteomes" id="UP000620559"/>
    </source>
</evidence>
<gene>
    <name evidence="1" type="ORF">IQ247_23995</name>
</gene>
<comment type="caution">
    <text evidence="1">The sequence shown here is derived from an EMBL/GenBank/DDBJ whole genome shotgun (WGS) entry which is preliminary data.</text>
</comment>
<dbReference type="AlphaFoldDB" id="A0A8J7F7Q3"/>